<evidence type="ECO:0000313" key="8">
    <source>
        <dbReference type="Proteomes" id="UP001164305"/>
    </source>
</evidence>
<comment type="subcellular location">
    <subcellularLocation>
        <location evidence="1">Membrane</location>
        <topology evidence="1">Multi-pass membrane protein</topology>
    </subcellularLocation>
</comment>
<evidence type="ECO:0000256" key="4">
    <source>
        <dbReference type="ARBA" id="ARBA00022989"/>
    </source>
</evidence>
<dbReference type="InterPro" id="IPR005226">
    <property type="entry name" value="UPF0014_fam"/>
</dbReference>
<dbReference type="RefSeq" id="WP_263594804.1">
    <property type="nucleotide sequence ID" value="NZ_CP107020.1"/>
</dbReference>
<comment type="similarity">
    <text evidence="2">Belongs to the UPF0014 family.</text>
</comment>
<dbReference type="Pfam" id="PF03649">
    <property type="entry name" value="UPF0014"/>
    <property type="match status" value="1"/>
</dbReference>
<organism evidence="7 8">
    <name type="scientific">Brachybacterium huguangmaarense</name>
    <dbReference type="NCBI Taxonomy" id="1652028"/>
    <lineage>
        <taxon>Bacteria</taxon>
        <taxon>Bacillati</taxon>
        <taxon>Actinomycetota</taxon>
        <taxon>Actinomycetes</taxon>
        <taxon>Micrococcales</taxon>
        <taxon>Dermabacteraceae</taxon>
        <taxon>Brachybacterium</taxon>
    </lineage>
</organism>
<evidence type="ECO:0000256" key="6">
    <source>
        <dbReference type="SAM" id="Phobius"/>
    </source>
</evidence>
<evidence type="ECO:0000256" key="2">
    <source>
        <dbReference type="ARBA" id="ARBA00005268"/>
    </source>
</evidence>
<evidence type="ECO:0000256" key="5">
    <source>
        <dbReference type="ARBA" id="ARBA00023136"/>
    </source>
</evidence>
<protein>
    <submittedName>
        <fullName evidence="7">ABC transporter permease</fullName>
    </submittedName>
</protein>
<keyword evidence="8" id="KW-1185">Reference proteome</keyword>
<evidence type="ECO:0000256" key="3">
    <source>
        <dbReference type="ARBA" id="ARBA00022692"/>
    </source>
</evidence>
<keyword evidence="5 6" id="KW-0472">Membrane</keyword>
<dbReference type="Proteomes" id="UP001164305">
    <property type="component" value="Chromosome"/>
</dbReference>
<dbReference type="PANTHER" id="PTHR30028:SF0">
    <property type="entry name" value="PROTEIN ALUMINUM SENSITIVE 3"/>
    <property type="match status" value="1"/>
</dbReference>
<feature type="transmembrane region" description="Helical" evidence="6">
    <location>
        <begin position="219"/>
        <end position="240"/>
    </location>
</feature>
<proteinExistence type="inferred from homology"/>
<gene>
    <name evidence="7" type="ORF">BRM3_03950</name>
</gene>
<keyword evidence="3 6" id="KW-0812">Transmembrane</keyword>
<feature type="transmembrane region" description="Helical" evidence="6">
    <location>
        <begin position="126"/>
        <end position="146"/>
    </location>
</feature>
<keyword evidence="4 6" id="KW-1133">Transmembrane helix</keyword>
<dbReference type="PANTHER" id="PTHR30028">
    <property type="entry name" value="UPF0014 INNER MEMBRANE PROTEIN YBBM-RELATED"/>
    <property type="match status" value="1"/>
</dbReference>
<name>A0ABY6G3C1_9MICO</name>
<evidence type="ECO:0000313" key="7">
    <source>
        <dbReference type="EMBL" id="UYG17595.1"/>
    </source>
</evidence>
<dbReference type="EMBL" id="CP107020">
    <property type="protein sequence ID" value="UYG17595.1"/>
    <property type="molecule type" value="Genomic_DNA"/>
</dbReference>
<feature type="transmembrane region" description="Helical" evidence="6">
    <location>
        <begin position="66"/>
        <end position="86"/>
    </location>
</feature>
<accession>A0ABY6G3C1</accession>
<reference evidence="7" key="1">
    <citation type="submission" date="2022-10" db="EMBL/GenBank/DDBJ databases">
        <title>Whole-Genome Sequencing of Brachybacterium huguangmaarense BRM-3, Isolated from Betula schmidtii.</title>
        <authorList>
            <person name="Haam D."/>
        </authorList>
    </citation>
    <scope>NUCLEOTIDE SEQUENCE</scope>
    <source>
        <strain evidence="7">BRM-3</strain>
    </source>
</reference>
<feature type="transmembrane region" description="Helical" evidence="6">
    <location>
        <begin position="98"/>
        <end position="120"/>
    </location>
</feature>
<sequence>MRELLTSVDGPLLVRTVVGIAVLVTAVMIVLRASGVRVGAQPVIAVLRAIGQLTLASVILSGALSVPWTVIAVLALMLTMASATSAGRLHTLDGGRRAAALAVITGALVAIGAVFALGMMPLSARNVLAVGGIVTGNAMTAATLAGRHFRTLAHHRAGEVEAWWSLGATSPVAFGDVAREAVRDALIPNIDQTRSSGVVTLPGAFIGALAGGASPLEAARFQVVVLVAILTAQTLSALVLTRRLARTSRLPVPEEA</sequence>
<evidence type="ECO:0000256" key="1">
    <source>
        <dbReference type="ARBA" id="ARBA00004141"/>
    </source>
</evidence>
<feature type="transmembrane region" description="Helical" evidence="6">
    <location>
        <begin position="12"/>
        <end position="31"/>
    </location>
</feature>